<gene>
    <name evidence="2" type="ORF">Pc18g05240</name>
    <name evidence="2" type="ORF">PCH_Pc18g05240</name>
</gene>
<keyword evidence="3" id="KW-1185">Reference proteome</keyword>
<feature type="compositionally biased region" description="Basic and acidic residues" evidence="1">
    <location>
        <begin position="98"/>
        <end position="121"/>
    </location>
</feature>
<dbReference type="EMBL" id="AM920433">
    <property type="protein sequence ID" value="CAP94748.1"/>
    <property type="molecule type" value="Genomic_DNA"/>
</dbReference>
<protein>
    <submittedName>
        <fullName evidence="2">Uncharacterized protein</fullName>
    </submittedName>
</protein>
<accession>B6HC16</accession>
<name>B6HC16_PENRW</name>
<dbReference type="Proteomes" id="UP000000724">
    <property type="component" value="Contig Pc00c18"/>
</dbReference>
<evidence type="ECO:0000256" key="1">
    <source>
        <dbReference type="SAM" id="MobiDB-lite"/>
    </source>
</evidence>
<dbReference type="AlphaFoldDB" id="B6HC16"/>
<feature type="region of interest" description="Disordered" evidence="1">
    <location>
        <begin position="98"/>
        <end position="126"/>
    </location>
</feature>
<evidence type="ECO:0000313" key="2">
    <source>
        <dbReference type="EMBL" id="CAP94748.1"/>
    </source>
</evidence>
<proteinExistence type="predicted"/>
<reference evidence="2 3" key="1">
    <citation type="journal article" date="2008" name="Nat. Biotechnol.">
        <title>Genome sequencing and analysis of the filamentous fungus Penicillium chrysogenum.</title>
        <authorList>
            <person name="van den Berg M.A."/>
            <person name="Albang R."/>
            <person name="Albermann K."/>
            <person name="Badger J.H."/>
            <person name="Daran J.-M."/>
            <person name="Driessen A.J.M."/>
            <person name="Garcia-Estrada C."/>
            <person name="Fedorova N.D."/>
            <person name="Harris D.M."/>
            <person name="Heijne W.H.M."/>
            <person name="Joardar V.S."/>
            <person name="Kiel J.A.K.W."/>
            <person name="Kovalchuk A."/>
            <person name="Martin J.F."/>
            <person name="Nierman W.C."/>
            <person name="Nijland J.G."/>
            <person name="Pronk J.T."/>
            <person name="Roubos J.A."/>
            <person name="van der Klei I.J."/>
            <person name="van Peij N.N.M.E."/>
            <person name="Veenhuis M."/>
            <person name="von Doehren H."/>
            <person name="Wagner C."/>
            <person name="Wortman J.R."/>
            <person name="Bovenberg R.A.L."/>
        </authorList>
    </citation>
    <scope>NUCLEOTIDE SEQUENCE [LARGE SCALE GENOMIC DNA]</scope>
    <source>
        <strain evidence="3">ATCC 28089 / DSM 1075 / NRRL 1951 / Wisconsin 54-1255</strain>
    </source>
</reference>
<dbReference type="VEuPathDB" id="FungiDB:PCH_Pc18g05240"/>
<dbReference type="HOGENOM" id="CLU_1845760_0_0_1"/>
<organism evidence="2 3">
    <name type="scientific">Penicillium rubens (strain ATCC 28089 / DSM 1075 / NRRL 1951 / Wisconsin 54-1255)</name>
    <name type="common">Penicillium chrysogenum</name>
    <dbReference type="NCBI Taxonomy" id="500485"/>
    <lineage>
        <taxon>Eukaryota</taxon>
        <taxon>Fungi</taxon>
        <taxon>Dikarya</taxon>
        <taxon>Ascomycota</taxon>
        <taxon>Pezizomycotina</taxon>
        <taxon>Eurotiomycetes</taxon>
        <taxon>Eurotiomycetidae</taxon>
        <taxon>Eurotiales</taxon>
        <taxon>Aspergillaceae</taxon>
        <taxon>Penicillium</taxon>
        <taxon>Penicillium chrysogenum species complex</taxon>
    </lineage>
</organism>
<sequence>MNYLLSNRTGLLPVQSTFEGNDTVQFTIKLFLWKYISTHLSQSDIVYGGYFPTVCVRLTDIIVPALRYIPRVSYFFSNPRACSALSRVEPSIVVNLHDREHGGQDTANDRAIERDPDKLHPENINNTISTVDVSRSGRL</sequence>
<evidence type="ECO:0000313" key="3">
    <source>
        <dbReference type="Proteomes" id="UP000000724"/>
    </source>
</evidence>